<proteinExistence type="predicted"/>
<organism evidence="1 2">
    <name type="scientific">Spinacia oleracea</name>
    <name type="common">Spinach</name>
    <dbReference type="NCBI Taxonomy" id="3562"/>
    <lineage>
        <taxon>Eukaryota</taxon>
        <taxon>Viridiplantae</taxon>
        <taxon>Streptophyta</taxon>
        <taxon>Embryophyta</taxon>
        <taxon>Tracheophyta</taxon>
        <taxon>Spermatophyta</taxon>
        <taxon>Magnoliopsida</taxon>
        <taxon>eudicotyledons</taxon>
        <taxon>Gunneridae</taxon>
        <taxon>Pentapetalae</taxon>
        <taxon>Caryophyllales</taxon>
        <taxon>Chenopodiaceae</taxon>
        <taxon>Chenopodioideae</taxon>
        <taxon>Anserineae</taxon>
        <taxon>Spinacia</taxon>
    </lineage>
</organism>
<name>A0ABM3REK0_SPIOL</name>
<reference evidence="2" key="2">
    <citation type="submission" date="2025-08" db="UniProtKB">
        <authorList>
            <consortium name="RefSeq"/>
        </authorList>
    </citation>
    <scope>IDENTIFICATION</scope>
    <source>
        <tissue evidence="2">Leaf</tissue>
    </source>
</reference>
<gene>
    <name evidence="2" type="primary">LOC130469069</name>
</gene>
<dbReference type="RefSeq" id="XP_056694042.1">
    <property type="nucleotide sequence ID" value="XM_056838064.1"/>
</dbReference>
<accession>A0ABM3REK0</accession>
<dbReference type="Proteomes" id="UP000813463">
    <property type="component" value="Chromosome 3"/>
</dbReference>
<protein>
    <submittedName>
        <fullName evidence="2">Uncharacterized protein</fullName>
    </submittedName>
</protein>
<evidence type="ECO:0000313" key="1">
    <source>
        <dbReference type="Proteomes" id="UP000813463"/>
    </source>
</evidence>
<sequence length="101" mass="11499">MMSCFSSLRNHGNVEGFIKFVFFLTGAFGQNGMESIVTWCGYLSKERMDLLVLLLNACVVAQICTRFSKLAPREGPFTQEELDEVRDKWATYFNDCELPSV</sequence>
<reference evidence="1" key="1">
    <citation type="journal article" date="2021" name="Nat. Commun.">
        <title>Genomic analyses provide insights into spinach domestication and the genetic basis of agronomic traits.</title>
        <authorList>
            <person name="Cai X."/>
            <person name="Sun X."/>
            <person name="Xu C."/>
            <person name="Sun H."/>
            <person name="Wang X."/>
            <person name="Ge C."/>
            <person name="Zhang Z."/>
            <person name="Wang Q."/>
            <person name="Fei Z."/>
            <person name="Jiao C."/>
            <person name="Wang Q."/>
        </authorList>
    </citation>
    <scope>NUCLEOTIDE SEQUENCE [LARGE SCALE GENOMIC DNA]</scope>
    <source>
        <strain evidence="1">cv. Varoflay</strain>
    </source>
</reference>
<evidence type="ECO:0000313" key="2">
    <source>
        <dbReference type="RefSeq" id="XP_056694042.1"/>
    </source>
</evidence>
<keyword evidence="1" id="KW-1185">Reference proteome</keyword>
<dbReference type="GeneID" id="130469069"/>